<keyword evidence="11" id="KW-1185">Reference proteome</keyword>
<keyword evidence="3" id="KW-0479">Metal-binding</keyword>
<reference evidence="12" key="1">
    <citation type="submission" date="2016-11" db="UniProtKB">
        <authorList>
            <consortium name="WormBaseParasite"/>
        </authorList>
    </citation>
    <scope>IDENTIFICATION</scope>
</reference>
<dbReference type="InterPro" id="IPR059153">
    <property type="entry name" value="NSD_PHD-1st"/>
</dbReference>
<protein>
    <submittedName>
        <fullName evidence="12">PHD domain-containing protein</fullName>
    </submittedName>
</protein>
<dbReference type="InterPro" id="IPR028651">
    <property type="entry name" value="ING_fam"/>
</dbReference>
<organism evidence="11 12">
    <name type="scientific">Heterorhabditis bacteriophora</name>
    <name type="common">Entomopathogenic nematode worm</name>
    <dbReference type="NCBI Taxonomy" id="37862"/>
    <lineage>
        <taxon>Eukaryota</taxon>
        <taxon>Metazoa</taxon>
        <taxon>Ecdysozoa</taxon>
        <taxon>Nematoda</taxon>
        <taxon>Chromadorea</taxon>
        <taxon>Rhabditida</taxon>
        <taxon>Rhabditina</taxon>
        <taxon>Rhabditomorpha</taxon>
        <taxon>Strongyloidea</taxon>
        <taxon>Heterorhabditidae</taxon>
        <taxon>Heterorhabditis</taxon>
    </lineage>
</organism>
<dbReference type="WBParaSite" id="Hba_09378">
    <property type="protein sequence ID" value="Hba_09378"/>
    <property type="gene ID" value="Hba_09378"/>
</dbReference>
<evidence type="ECO:0000256" key="4">
    <source>
        <dbReference type="ARBA" id="ARBA00022771"/>
    </source>
</evidence>
<comment type="similarity">
    <text evidence="2">Belongs to the ING family.</text>
</comment>
<evidence type="ECO:0000259" key="10">
    <source>
        <dbReference type="SMART" id="SM00249"/>
    </source>
</evidence>
<feature type="domain" description="Zinc finger PHD-type" evidence="10">
    <location>
        <begin position="308"/>
        <end position="347"/>
    </location>
</feature>
<sequence length="349" mass="39361">MGRRFEQIRRWDTEVERLRLECSFISKRVFESNDIPVTEKEQLAIELGYKQSMMRQLTEKKLDLATRSERLMAAILEKRSNRAKVKSSRLPVQFDHNLVIISERSTRIYIYIYDSSLFACYFVDVAAFCASACSGSSSELKREGSVIPNAAEQDEMSWGGLDQLDSDDDFDPNEALDLFPSMLPSPPREIMESLKEDSLFGVDDDLSLGIVSNGSSASPNPSSSSFPVVASPSPIQRTESSMPTPLHGTLESFPDRKKRNISFGSVSDTSLHGRPRKLTDRAVELLQHNREREKKEGKTKYLVMVKTGSSGQMICCDSTSCKYQWFHFDCVGLSVEPVGQWFCPECTKK</sequence>
<dbReference type="Pfam" id="PF23011">
    <property type="entry name" value="PHD-1st_NSD"/>
    <property type="match status" value="1"/>
</dbReference>
<feature type="compositionally biased region" description="Low complexity" evidence="9">
    <location>
        <begin position="212"/>
        <end position="234"/>
    </location>
</feature>
<dbReference type="InterPro" id="IPR013083">
    <property type="entry name" value="Znf_RING/FYVE/PHD"/>
</dbReference>
<dbReference type="CDD" id="cd15505">
    <property type="entry name" value="PHD_ING"/>
    <property type="match status" value="1"/>
</dbReference>
<proteinExistence type="inferred from homology"/>
<dbReference type="Gene3D" id="3.30.40.10">
    <property type="entry name" value="Zinc/RING finger domain, C3HC4 (zinc finger)"/>
    <property type="match status" value="1"/>
</dbReference>
<dbReference type="AlphaFoldDB" id="A0A1I7WW70"/>
<evidence type="ECO:0000256" key="1">
    <source>
        <dbReference type="ARBA" id="ARBA00004123"/>
    </source>
</evidence>
<keyword evidence="5" id="KW-0862">Zinc</keyword>
<dbReference type="GO" id="GO:0008270">
    <property type="term" value="F:zinc ion binding"/>
    <property type="evidence" value="ECO:0007669"/>
    <property type="project" value="UniProtKB-KW"/>
</dbReference>
<evidence type="ECO:0000256" key="6">
    <source>
        <dbReference type="ARBA" id="ARBA00023015"/>
    </source>
</evidence>
<dbReference type="GO" id="GO:0005634">
    <property type="term" value="C:nucleus"/>
    <property type="evidence" value="ECO:0007669"/>
    <property type="project" value="UniProtKB-SubCell"/>
</dbReference>
<dbReference type="Proteomes" id="UP000095283">
    <property type="component" value="Unplaced"/>
</dbReference>
<keyword evidence="7" id="KW-0804">Transcription</keyword>
<feature type="region of interest" description="Disordered" evidence="9">
    <location>
        <begin position="211"/>
        <end position="253"/>
    </location>
</feature>
<accession>A0A1I7WW70</accession>
<evidence type="ECO:0000256" key="8">
    <source>
        <dbReference type="ARBA" id="ARBA00023242"/>
    </source>
</evidence>
<dbReference type="InterPro" id="IPR011011">
    <property type="entry name" value="Znf_FYVE_PHD"/>
</dbReference>
<name>A0A1I7WW70_HETBA</name>
<evidence type="ECO:0000256" key="9">
    <source>
        <dbReference type="SAM" id="MobiDB-lite"/>
    </source>
</evidence>
<keyword evidence="4" id="KW-0863">Zinc-finger</keyword>
<comment type="subcellular location">
    <subcellularLocation>
        <location evidence="1">Nucleus</location>
    </subcellularLocation>
</comment>
<evidence type="ECO:0000313" key="12">
    <source>
        <dbReference type="WBParaSite" id="Hba_09378"/>
    </source>
</evidence>
<dbReference type="SUPFAM" id="SSF57903">
    <property type="entry name" value="FYVE/PHD zinc finger"/>
    <property type="match status" value="1"/>
</dbReference>
<evidence type="ECO:0000256" key="2">
    <source>
        <dbReference type="ARBA" id="ARBA00010210"/>
    </source>
</evidence>
<dbReference type="PANTHER" id="PTHR10333:SF103">
    <property type="entry name" value="INHIBITOR OF GROWTH PROTEIN 3"/>
    <property type="match status" value="1"/>
</dbReference>
<keyword evidence="8" id="KW-0539">Nucleus</keyword>
<dbReference type="InterPro" id="IPR001965">
    <property type="entry name" value="Znf_PHD"/>
</dbReference>
<evidence type="ECO:0000313" key="11">
    <source>
        <dbReference type="Proteomes" id="UP000095283"/>
    </source>
</evidence>
<dbReference type="PANTHER" id="PTHR10333">
    <property type="entry name" value="INHIBITOR OF GROWTH PROTEIN"/>
    <property type="match status" value="1"/>
</dbReference>
<keyword evidence="6" id="KW-0805">Transcription regulation</keyword>
<evidence type="ECO:0000256" key="7">
    <source>
        <dbReference type="ARBA" id="ARBA00023163"/>
    </source>
</evidence>
<evidence type="ECO:0000256" key="3">
    <source>
        <dbReference type="ARBA" id="ARBA00022723"/>
    </source>
</evidence>
<dbReference type="SMART" id="SM00249">
    <property type="entry name" value="PHD"/>
    <property type="match status" value="1"/>
</dbReference>
<evidence type="ECO:0000256" key="5">
    <source>
        <dbReference type="ARBA" id="ARBA00022833"/>
    </source>
</evidence>